<dbReference type="RefSeq" id="WP_114620945.1">
    <property type="nucleotide sequence ID" value="NZ_PPTP01000006.1"/>
</dbReference>
<evidence type="ECO:0000256" key="1">
    <source>
        <dbReference type="PIRSR" id="PIRSR005902-1"/>
    </source>
</evidence>
<dbReference type="Proteomes" id="UP000253792">
    <property type="component" value="Unassembled WGS sequence"/>
</dbReference>
<feature type="binding site" evidence="1">
    <location>
        <position position="160"/>
    </location>
    <ligand>
        <name>a divalent metal cation</name>
        <dbReference type="ChEBI" id="CHEBI:60240"/>
        <label>2</label>
    </ligand>
</feature>
<dbReference type="InterPro" id="IPR001130">
    <property type="entry name" value="TatD-like"/>
</dbReference>
<dbReference type="PANTHER" id="PTHR47176:SF1">
    <property type="entry name" value="OS04G0577500 PROTEIN"/>
    <property type="match status" value="1"/>
</dbReference>
<accession>A0A369L6Q5</accession>
<feature type="binding site" evidence="1">
    <location>
        <position position="12"/>
    </location>
    <ligand>
        <name>a divalent metal cation</name>
        <dbReference type="ChEBI" id="CHEBI:60240"/>
        <label>1</label>
    </ligand>
</feature>
<dbReference type="EMBL" id="PPTP01000006">
    <property type="protein sequence ID" value="RDB55080.1"/>
    <property type="molecule type" value="Genomic_DNA"/>
</dbReference>
<name>A0A369L6Q5_9ACTN</name>
<gene>
    <name evidence="2" type="ORF">C1880_07600</name>
</gene>
<feature type="binding site" evidence="1">
    <location>
        <position position="93"/>
    </location>
    <ligand>
        <name>a divalent metal cation</name>
        <dbReference type="ChEBI" id="CHEBI:60240"/>
        <label>1</label>
    </ligand>
</feature>
<feature type="binding site" evidence="1">
    <location>
        <position position="131"/>
    </location>
    <ligand>
        <name>a divalent metal cation</name>
        <dbReference type="ChEBI" id="CHEBI:60240"/>
        <label>2</label>
    </ligand>
</feature>
<organism evidence="2 3">
    <name type="scientific">Senegalimassilia anaerobia</name>
    <dbReference type="NCBI Taxonomy" id="1473216"/>
    <lineage>
        <taxon>Bacteria</taxon>
        <taxon>Bacillati</taxon>
        <taxon>Actinomycetota</taxon>
        <taxon>Coriobacteriia</taxon>
        <taxon>Coriobacteriales</taxon>
        <taxon>Coriobacteriaceae</taxon>
        <taxon>Senegalimassilia</taxon>
    </lineage>
</organism>
<protein>
    <submittedName>
        <fullName evidence="2">TatD family deoxyribonuclease</fullName>
    </submittedName>
</protein>
<dbReference type="OrthoDB" id="9810005at2"/>
<keyword evidence="1" id="KW-0479">Metal-binding</keyword>
<dbReference type="SUPFAM" id="SSF51556">
    <property type="entry name" value="Metallo-dependent hydrolases"/>
    <property type="match status" value="1"/>
</dbReference>
<dbReference type="Gene3D" id="3.20.20.140">
    <property type="entry name" value="Metal-dependent hydrolases"/>
    <property type="match status" value="1"/>
</dbReference>
<evidence type="ECO:0000313" key="3">
    <source>
        <dbReference type="Proteomes" id="UP000253792"/>
    </source>
</evidence>
<feature type="binding site" evidence="1">
    <location>
        <position position="14"/>
    </location>
    <ligand>
        <name>a divalent metal cation</name>
        <dbReference type="ChEBI" id="CHEBI:60240"/>
        <label>1</label>
    </ligand>
</feature>
<dbReference type="GO" id="GO:0046872">
    <property type="term" value="F:metal ion binding"/>
    <property type="evidence" value="ECO:0007669"/>
    <property type="project" value="UniProtKB-KW"/>
</dbReference>
<dbReference type="AlphaFoldDB" id="A0A369L6Q5"/>
<comment type="caution">
    <text evidence="2">The sequence shown here is derived from an EMBL/GenBank/DDBJ whole genome shotgun (WGS) entry which is preliminary data.</text>
</comment>
<sequence>MSMDEPAYFDMHCHLGFCEDAVQAARALAAAGVGAFSNTVTPVEFAEQRVALAGMGNVRTGAGLHPWWVGEYDVAANWDRLYGLVARTRFVGEVGLDFSPRHADTRKAQLDALACVAHACARTGDKVLSVHAVHAVDDVLDVLERASALGAMVGNACIIHWFSGTSDQLTRARRAGCHFSVNPRMLQSKRGRAYAQAIPVDRLLLETDEPASAGAPWSAARVRKLLEETLTQLAVLRGDDPAELRERIAQTSRTLLQQ</sequence>
<feature type="binding site" evidence="1">
    <location>
        <position position="208"/>
    </location>
    <ligand>
        <name>a divalent metal cation</name>
        <dbReference type="ChEBI" id="CHEBI:60240"/>
        <label>1</label>
    </ligand>
</feature>
<dbReference type="STRING" id="1034345.GCA_000236865_01761"/>
<proteinExistence type="predicted"/>
<keyword evidence="3" id="KW-1185">Reference proteome</keyword>
<dbReference type="Pfam" id="PF01026">
    <property type="entry name" value="TatD_DNase"/>
    <property type="match status" value="1"/>
</dbReference>
<evidence type="ECO:0000313" key="2">
    <source>
        <dbReference type="EMBL" id="RDB55080.1"/>
    </source>
</evidence>
<dbReference type="PIRSF" id="PIRSF005902">
    <property type="entry name" value="DNase_TatD"/>
    <property type="match status" value="1"/>
</dbReference>
<dbReference type="GO" id="GO:0016788">
    <property type="term" value="F:hydrolase activity, acting on ester bonds"/>
    <property type="evidence" value="ECO:0007669"/>
    <property type="project" value="InterPro"/>
</dbReference>
<reference evidence="2 3" key="1">
    <citation type="journal article" date="2018" name="Elife">
        <title>Discovery and characterization of a prevalent human gut bacterial enzyme sufficient for the inactivation of a family of plant toxins.</title>
        <authorList>
            <person name="Koppel N."/>
            <person name="Bisanz J.E."/>
            <person name="Pandelia M.E."/>
            <person name="Turnbaugh P.J."/>
            <person name="Balskus E.P."/>
        </authorList>
    </citation>
    <scope>NUCLEOTIDE SEQUENCE [LARGE SCALE GENOMIC DNA]</scope>
    <source>
        <strain evidence="3">anaerobia AP69FAA</strain>
    </source>
</reference>
<dbReference type="InterPro" id="IPR032466">
    <property type="entry name" value="Metal_Hydrolase"/>
</dbReference>
<dbReference type="PANTHER" id="PTHR47176">
    <property type="entry name" value="OSJNBA0020J04.13 PROTEIN"/>
    <property type="match status" value="1"/>
</dbReference>